<name>A0A0C3C7J5_PILCF</name>
<proteinExistence type="predicted"/>
<dbReference type="InParanoid" id="A0A0C3C7J5"/>
<dbReference type="PANTHER" id="PTHR33096">
    <property type="entry name" value="CXC2 DOMAIN-CONTAINING PROTEIN"/>
    <property type="match status" value="1"/>
</dbReference>
<dbReference type="AlphaFoldDB" id="A0A0C3C7J5"/>
<accession>A0A0C3C7J5</accession>
<gene>
    <name evidence="3" type="ORF">PILCRDRAFT_66038</name>
</gene>
<feature type="region of interest" description="Disordered" evidence="1">
    <location>
        <begin position="660"/>
        <end position="685"/>
    </location>
</feature>
<dbReference type="OrthoDB" id="2804062at2759"/>
<evidence type="ECO:0000313" key="4">
    <source>
        <dbReference type="Proteomes" id="UP000054166"/>
    </source>
</evidence>
<dbReference type="InterPro" id="IPR041457">
    <property type="entry name" value="CxC2_KDZ-assoc"/>
</dbReference>
<keyword evidence="4" id="KW-1185">Reference proteome</keyword>
<reference evidence="3 4" key="1">
    <citation type="submission" date="2014-04" db="EMBL/GenBank/DDBJ databases">
        <authorList>
            <consortium name="DOE Joint Genome Institute"/>
            <person name="Kuo A."/>
            <person name="Tarkka M."/>
            <person name="Buscot F."/>
            <person name="Kohler A."/>
            <person name="Nagy L.G."/>
            <person name="Floudas D."/>
            <person name="Copeland A."/>
            <person name="Barry K.W."/>
            <person name="Cichocki N."/>
            <person name="Veneault-Fourrey C."/>
            <person name="LaButti K."/>
            <person name="Lindquist E.A."/>
            <person name="Lipzen A."/>
            <person name="Lundell T."/>
            <person name="Morin E."/>
            <person name="Murat C."/>
            <person name="Sun H."/>
            <person name="Tunlid A."/>
            <person name="Henrissat B."/>
            <person name="Grigoriev I.V."/>
            <person name="Hibbett D.S."/>
            <person name="Martin F."/>
            <person name="Nordberg H.P."/>
            <person name="Cantor M.N."/>
            <person name="Hua S.X."/>
        </authorList>
    </citation>
    <scope>NUCLEOTIDE SEQUENCE [LARGE SCALE GENOMIC DNA]</scope>
    <source>
        <strain evidence="3 4">F 1598</strain>
    </source>
</reference>
<dbReference type="Proteomes" id="UP000054166">
    <property type="component" value="Unassembled WGS sequence"/>
</dbReference>
<dbReference type="Pfam" id="PF18803">
    <property type="entry name" value="CxC2"/>
    <property type="match status" value="1"/>
</dbReference>
<evidence type="ECO:0000259" key="2">
    <source>
        <dbReference type="Pfam" id="PF18803"/>
    </source>
</evidence>
<dbReference type="STRING" id="765440.A0A0C3C7J5"/>
<dbReference type="HOGENOM" id="CLU_003703_13_0_1"/>
<feature type="domain" description="CxC2-like cysteine cluster KDZ transposase-associated" evidence="2">
    <location>
        <begin position="87"/>
        <end position="192"/>
    </location>
</feature>
<dbReference type="InterPro" id="IPR040521">
    <property type="entry name" value="KDZ"/>
</dbReference>
<evidence type="ECO:0000256" key="1">
    <source>
        <dbReference type="SAM" id="MobiDB-lite"/>
    </source>
</evidence>
<dbReference type="EMBL" id="KN832984">
    <property type="protein sequence ID" value="KIM85627.1"/>
    <property type="molecule type" value="Genomic_DNA"/>
</dbReference>
<protein>
    <recommendedName>
        <fullName evidence="2">CxC2-like cysteine cluster KDZ transposase-associated domain-containing protein</fullName>
    </recommendedName>
</protein>
<evidence type="ECO:0000313" key="3">
    <source>
        <dbReference type="EMBL" id="KIM85627.1"/>
    </source>
</evidence>
<sequence length="959" mass="110082">WRPVQDWKPHRKEYLNELLRHDGLSQHDNVDECPVCPRCEYLHGDIKCCDCFREKLHCSRCILEIHGHLPLHRLSQWNGSYFTNITLQKLGLTVQLGHNGCPCPMPSRPVKNFVVVDTSSQHNVTVSFCECIDRPKKRIQLLHASWFPGSLEHPRTAFTFDVLNSFQLVNLQGKVSAYDYYHSLIHKSDNMGLSGLKDRYDQFLPIIRIWHHLKMLKRAGRGHDPSGIESTMDVECAVECPACPHPNKNLPEGWEDAPEHIQWLYCLILTIDANFRMKMKAQGIANDPSLGDGWSQWVTSAPFRAYVKKYGYQWTLQTNQCESEFHAVNHSGISFTRNYCYTGVGGCLCGRHGLMRKNGIGNLQKGERYANIVFIVLVGLTGTFLQMLVFSYDIVCQWSQNFRKRVTQFPRHMRLDDTRLDRAVYKLPKFHILNHRRPCQVKYLPNYLKWSAQTNGEDPEQFWAYLNPASMSTREMGEGSRKETTDDHIRSWNFHKIINFGPSLHSQLETAIDMHAKHQEAFEKFSATFSVATVNEFEKMVAAWDVDHTQPNPYEEPAAGTTTADVRLELAQEEADDAARGVVRAHDISISTFLTMGLEIEDQQRALKLQVKSKSTMLQAAERQEKRNTLCRRIEKWCELQLVYMPAITQLCSKTAPAHSATAPLQSPRKSTSKSTSKSTNPELPALPEDECLWLPSSVPQANWAAACAPGLVDKETKLHVAQANNALTKLRCQLRICATLRDYKKTQIGGTSQKMATRTRSMLLRFGAKITRCAERYQAAYSALTFLDLDSEWTSHLQVLQDTDIRSPHRDQDDPSEGQRELSWIWLAVRVSGWPTEATEDELNQSMLIEWAKSKARADCWCEEIQLLNEEMRWIICYLDWKANWWVLRRRLWGDTTPEVKHGLDAYAAKQADLNRQLARSFASRWYPLLTKHSMPIAWPEYYLSAVVAPSDTTTDMD</sequence>
<reference evidence="4" key="2">
    <citation type="submission" date="2015-01" db="EMBL/GenBank/DDBJ databases">
        <title>Evolutionary Origins and Diversification of the Mycorrhizal Mutualists.</title>
        <authorList>
            <consortium name="DOE Joint Genome Institute"/>
            <consortium name="Mycorrhizal Genomics Consortium"/>
            <person name="Kohler A."/>
            <person name="Kuo A."/>
            <person name="Nagy L.G."/>
            <person name="Floudas D."/>
            <person name="Copeland A."/>
            <person name="Barry K.W."/>
            <person name="Cichocki N."/>
            <person name="Veneault-Fourrey C."/>
            <person name="LaButti K."/>
            <person name="Lindquist E.A."/>
            <person name="Lipzen A."/>
            <person name="Lundell T."/>
            <person name="Morin E."/>
            <person name="Murat C."/>
            <person name="Riley R."/>
            <person name="Ohm R."/>
            <person name="Sun H."/>
            <person name="Tunlid A."/>
            <person name="Henrissat B."/>
            <person name="Grigoriev I.V."/>
            <person name="Hibbett D.S."/>
            <person name="Martin F."/>
        </authorList>
    </citation>
    <scope>NUCLEOTIDE SEQUENCE [LARGE SCALE GENOMIC DNA]</scope>
    <source>
        <strain evidence="4">F 1598</strain>
    </source>
</reference>
<organism evidence="3 4">
    <name type="scientific">Piloderma croceum (strain F 1598)</name>
    <dbReference type="NCBI Taxonomy" id="765440"/>
    <lineage>
        <taxon>Eukaryota</taxon>
        <taxon>Fungi</taxon>
        <taxon>Dikarya</taxon>
        <taxon>Basidiomycota</taxon>
        <taxon>Agaricomycotina</taxon>
        <taxon>Agaricomycetes</taxon>
        <taxon>Agaricomycetidae</taxon>
        <taxon>Atheliales</taxon>
        <taxon>Atheliaceae</taxon>
        <taxon>Piloderma</taxon>
    </lineage>
</organism>
<feature type="non-terminal residue" evidence="3">
    <location>
        <position position="1"/>
    </location>
</feature>
<dbReference type="PANTHER" id="PTHR33096:SF1">
    <property type="entry name" value="CXC1-LIKE CYSTEINE CLUSTER ASSOCIATED WITH KDZ TRANSPOSASES DOMAIN-CONTAINING PROTEIN"/>
    <property type="match status" value="1"/>
</dbReference>
<dbReference type="Pfam" id="PF18758">
    <property type="entry name" value="KDZ"/>
    <property type="match status" value="1"/>
</dbReference>